<dbReference type="Proteomes" id="UP001596504">
    <property type="component" value="Unassembled WGS sequence"/>
</dbReference>
<dbReference type="EMBL" id="JBHTCJ010000016">
    <property type="protein sequence ID" value="MFC7344438.1"/>
    <property type="molecule type" value="Genomic_DNA"/>
</dbReference>
<dbReference type="PRINTS" id="PR00455">
    <property type="entry name" value="HTHTETR"/>
</dbReference>
<evidence type="ECO:0000313" key="5">
    <source>
        <dbReference type="Proteomes" id="UP001596504"/>
    </source>
</evidence>
<reference evidence="5" key="1">
    <citation type="journal article" date="2019" name="Int. J. Syst. Evol. Microbiol.">
        <title>The Global Catalogue of Microorganisms (GCM) 10K type strain sequencing project: providing services to taxonomists for standard genome sequencing and annotation.</title>
        <authorList>
            <consortium name="The Broad Institute Genomics Platform"/>
            <consortium name="The Broad Institute Genome Sequencing Center for Infectious Disease"/>
            <person name="Wu L."/>
            <person name="Ma J."/>
        </authorList>
    </citation>
    <scope>NUCLEOTIDE SEQUENCE [LARGE SCALE GENOMIC DNA]</scope>
    <source>
        <strain evidence="5">WLHS5</strain>
    </source>
</reference>
<dbReference type="Gene3D" id="1.10.357.10">
    <property type="entry name" value="Tetracycline Repressor, domain 2"/>
    <property type="match status" value="1"/>
</dbReference>
<dbReference type="InterPro" id="IPR001647">
    <property type="entry name" value="HTH_TetR"/>
</dbReference>
<protein>
    <submittedName>
        <fullName evidence="4">TetR/AcrR family transcriptional regulator</fullName>
    </submittedName>
</protein>
<dbReference type="SUPFAM" id="SSF46689">
    <property type="entry name" value="Homeodomain-like"/>
    <property type="match status" value="1"/>
</dbReference>
<keyword evidence="5" id="KW-1185">Reference proteome</keyword>
<evidence type="ECO:0000313" key="4">
    <source>
        <dbReference type="EMBL" id="MFC7344438.1"/>
    </source>
</evidence>
<dbReference type="PANTHER" id="PTHR30055">
    <property type="entry name" value="HTH-TYPE TRANSCRIPTIONAL REGULATOR RUTR"/>
    <property type="match status" value="1"/>
</dbReference>
<dbReference type="PANTHER" id="PTHR30055:SF226">
    <property type="entry name" value="HTH-TYPE TRANSCRIPTIONAL REGULATOR PKSA"/>
    <property type="match status" value="1"/>
</dbReference>
<dbReference type="RefSeq" id="WP_380672220.1">
    <property type="nucleotide sequence ID" value="NZ_JBHTCJ010000016.1"/>
</dbReference>
<proteinExistence type="predicted"/>
<evidence type="ECO:0000256" key="2">
    <source>
        <dbReference type="PROSITE-ProRule" id="PRU00335"/>
    </source>
</evidence>
<evidence type="ECO:0000256" key="1">
    <source>
        <dbReference type="ARBA" id="ARBA00023125"/>
    </source>
</evidence>
<dbReference type="InterPro" id="IPR050109">
    <property type="entry name" value="HTH-type_TetR-like_transc_reg"/>
</dbReference>
<name>A0ABW2LS10_9PSEU</name>
<gene>
    <name evidence="4" type="ORF">ACFQRI_23785</name>
</gene>
<feature type="domain" description="HTH tetR-type" evidence="3">
    <location>
        <begin position="10"/>
        <end position="70"/>
    </location>
</feature>
<evidence type="ECO:0000259" key="3">
    <source>
        <dbReference type="PROSITE" id="PS50977"/>
    </source>
</evidence>
<keyword evidence="1 2" id="KW-0238">DNA-binding</keyword>
<dbReference type="InterPro" id="IPR009057">
    <property type="entry name" value="Homeodomain-like_sf"/>
</dbReference>
<organism evidence="4 5">
    <name type="scientific">Saccharopolyspora griseoalba</name>
    <dbReference type="NCBI Taxonomy" id="1431848"/>
    <lineage>
        <taxon>Bacteria</taxon>
        <taxon>Bacillati</taxon>
        <taxon>Actinomycetota</taxon>
        <taxon>Actinomycetes</taxon>
        <taxon>Pseudonocardiales</taxon>
        <taxon>Pseudonocardiaceae</taxon>
        <taxon>Saccharopolyspora</taxon>
    </lineage>
</organism>
<dbReference type="Pfam" id="PF00440">
    <property type="entry name" value="TetR_N"/>
    <property type="match status" value="1"/>
</dbReference>
<dbReference type="Pfam" id="PF17940">
    <property type="entry name" value="TetR_C_31"/>
    <property type="match status" value="1"/>
</dbReference>
<feature type="DNA-binding region" description="H-T-H motif" evidence="2">
    <location>
        <begin position="33"/>
        <end position="52"/>
    </location>
</feature>
<sequence>MGSAAADRGRVVRQKLLGAAVELIPERGWAGVSTRVLAERAGVNPSVVHYHFSSLRELMNEAVAGLMRRGMAEFESAFDETAPPAEAVRTMFASVEGYTGDDPTSLVFVEAYLAATRDEELRERIRGEIEGFSHRLSALLARNGVPAPEVTAAVLGGALDGLLLHRGLGAGQDTEQIVEVLRRLVDRAGAPARGALPDNP</sequence>
<dbReference type="PROSITE" id="PS50977">
    <property type="entry name" value="HTH_TETR_2"/>
    <property type="match status" value="1"/>
</dbReference>
<accession>A0ABW2LS10</accession>
<comment type="caution">
    <text evidence="4">The sequence shown here is derived from an EMBL/GenBank/DDBJ whole genome shotgun (WGS) entry which is preliminary data.</text>
</comment>
<dbReference type="InterPro" id="IPR036271">
    <property type="entry name" value="Tet_transcr_reg_TetR-rel_C_sf"/>
</dbReference>
<dbReference type="InterPro" id="IPR041583">
    <property type="entry name" value="TetR_C_31"/>
</dbReference>
<dbReference type="SUPFAM" id="SSF48498">
    <property type="entry name" value="Tetracyclin repressor-like, C-terminal domain"/>
    <property type="match status" value="1"/>
</dbReference>